<dbReference type="Proteomes" id="UP000199459">
    <property type="component" value="Unassembled WGS sequence"/>
</dbReference>
<proteinExistence type="predicted"/>
<sequence>MFKPVTEICQTVTGVSAPVLFLDTCILLDIIRLPYRYTLDLQSCAAAKNIIDNSSVENRKVWLATSETVHGEWEANAQSVQSELDAEISNVEKTRSRIFSIASDLLNKPYDPGHNTEMINLGSALLSMSEKLLNTCEIASVEEKHSYAGMYRVRKNIPPAKRGKPEAQDCEIFETFLALGHALRQNGFNDRICFVTSNTNDYCLTKKCLVQNDLDKIEAEFVTNLQWAGAIADGRA</sequence>
<dbReference type="EMBL" id="FOCP01000016">
    <property type="protein sequence ID" value="SEN38900.1"/>
    <property type="molecule type" value="Genomic_DNA"/>
</dbReference>
<evidence type="ECO:0000313" key="2">
    <source>
        <dbReference type="EMBL" id="SEN38900.1"/>
    </source>
</evidence>
<feature type="domain" description="DUF4935" evidence="1">
    <location>
        <begin position="20"/>
        <end position="202"/>
    </location>
</feature>
<protein>
    <recommendedName>
        <fullName evidence="1">DUF4935 domain-containing protein</fullName>
    </recommendedName>
</protein>
<accession>A0A1H8G556</accession>
<evidence type="ECO:0000313" key="3">
    <source>
        <dbReference type="Proteomes" id="UP000199459"/>
    </source>
</evidence>
<organism evidence="2 3">
    <name type="scientific">Nitrosomonas marina</name>
    <dbReference type="NCBI Taxonomy" id="917"/>
    <lineage>
        <taxon>Bacteria</taxon>
        <taxon>Pseudomonadati</taxon>
        <taxon>Pseudomonadota</taxon>
        <taxon>Betaproteobacteria</taxon>
        <taxon>Nitrosomonadales</taxon>
        <taxon>Nitrosomonadaceae</taxon>
        <taxon>Nitrosomonas</taxon>
    </lineage>
</organism>
<dbReference type="InterPro" id="IPR032557">
    <property type="entry name" value="DUF4935"/>
</dbReference>
<dbReference type="Pfam" id="PF16289">
    <property type="entry name" value="PIN_12"/>
    <property type="match status" value="1"/>
</dbReference>
<dbReference type="AlphaFoldDB" id="A0A1H8G556"/>
<evidence type="ECO:0000259" key="1">
    <source>
        <dbReference type="Pfam" id="PF16289"/>
    </source>
</evidence>
<reference evidence="2 3" key="1">
    <citation type="submission" date="2016-10" db="EMBL/GenBank/DDBJ databases">
        <authorList>
            <person name="de Groot N.N."/>
        </authorList>
    </citation>
    <scope>NUCLEOTIDE SEQUENCE [LARGE SCALE GENOMIC DNA]</scope>
    <source>
        <strain evidence="2 3">Nm22</strain>
    </source>
</reference>
<dbReference type="RefSeq" id="WP_090633043.1">
    <property type="nucleotide sequence ID" value="NZ_FOCP01000016.1"/>
</dbReference>
<name>A0A1H8G556_9PROT</name>
<gene>
    <name evidence="2" type="ORF">SAMN05216325_11632</name>
</gene>